<keyword evidence="2" id="KW-1185">Reference proteome</keyword>
<reference evidence="1" key="1">
    <citation type="submission" date="2023-04" db="EMBL/GenBank/DDBJ databases">
        <title>Ambrosiozyma monospora NBRC 10751.</title>
        <authorList>
            <person name="Ichikawa N."/>
            <person name="Sato H."/>
            <person name="Tonouchi N."/>
        </authorList>
    </citation>
    <scope>NUCLEOTIDE SEQUENCE</scope>
    <source>
        <strain evidence="1">NBRC 10751</strain>
    </source>
</reference>
<gene>
    <name evidence="1" type="ORF">Amon02_000285200</name>
</gene>
<proteinExistence type="predicted"/>
<evidence type="ECO:0000313" key="2">
    <source>
        <dbReference type="Proteomes" id="UP001165064"/>
    </source>
</evidence>
<evidence type="ECO:0000313" key="1">
    <source>
        <dbReference type="EMBL" id="GME76986.1"/>
    </source>
</evidence>
<organism evidence="1 2">
    <name type="scientific">Ambrosiozyma monospora</name>
    <name type="common">Yeast</name>
    <name type="synonym">Endomycopsis monosporus</name>
    <dbReference type="NCBI Taxonomy" id="43982"/>
    <lineage>
        <taxon>Eukaryota</taxon>
        <taxon>Fungi</taxon>
        <taxon>Dikarya</taxon>
        <taxon>Ascomycota</taxon>
        <taxon>Saccharomycotina</taxon>
        <taxon>Pichiomycetes</taxon>
        <taxon>Pichiales</taxon>
        <taxon>Pichiaceae</taxon>
        <taxon>Ambrosiozyma</taxon>
    </lineage>
</organism>
<dbReference type="Proteomes" id="UP001165064">
    <property type="component" value="Unassembled WGS sequence"/>
</dbReference>
<protein>
    <submittedName>
        <fullName evidence="1">Unnamed protein product</fullName>
    </submittedName>
</protein>
<sequence>MQLFSIFNAMLLGSAMAQPIAHLHHQHAAKRDVVVVTETQIVTVNGEGQTIDYVHASADSTTEAPSTTEAAQYAPTTTTSYTPATTTSSSEAETSSEAEKTTSQKEEPSSTSSSAAAASSSSSSDDDSGSFSGQTKGITYSPYTSSGACKSKDEVAADLKKLSDYSLIRLYGVDCNQVENVFQGKAEGQKLMLGIFYMDSISDAVSEIAAAVEKYGSWNDVTTVSVGNELVNNGEATPSQIKEYVATGRSALKAAGYTGKVVSVDTHVAIINNPELCEYSDYIVFNAHSYWDGTIYPEGAGSWLLLQMQRVWDACGGDKDVFCGETGWPTQGDANGVAVPSKENQETALSAIASSCGSSAVSFNAFDDLWKNPGSKNVEQYWGLY</sequence>
<dbReference type="EMBL" id="BSXS01001703">
    <property type="protein sequence ID" value="GME76986.1"/>
    <property type="molecule type" value="Genomic_DNA"/>
</dbReference>
<comment type="caution">
    <text evidence="1">The sequence shown here is derived from an EMBL/GenBank/DDBJ whole genome shotgun (WGS) entry which is preliminary data.</text>
</comment>
<name>A0ACB5SYQ8_AMBMO</name>
<accession>A0ACB5SYQ8</accession>